<dbReference type="AlphaFoldDB" id="A0A396JG30"/>
<keyword evidence="3" id="KW-0732">Signal</keyword>
<protein>
    <submittedName>
        <fullName evidence="5">Putative transferase, protein kinase RLK-Pelle-RLCK-VIIa-2 family</fullName>
        <ecNumber evidence="5">2.7.-.-</ecNumber>
    </submittedName>
</protein>
<dbReference type="Gene3D" id="1.10.510.10">
    <property type="entry name" value="Transferase(Phosphotransferase) domain 1"/>
    <property type="match status" value="1"/>
</dbReference>
<evidence type="ECO:0000313" key="5">
    <source>
        <dbReference type="EMBL" id="RHN76084.1"/>
    </source>
</evidence>
<dbReference type="PANTHER" id="PTHR45621">
    <property type="entry name" value="OS01G0588500 PROTEIN-RELATED"/>
    <property type="match status" value="1"/>
</dbReference>
<keyword evidence="5" id="KW-0418">Kinase</keyword>
<dbReference type="InterPro" id="IPR050823">
    <property type="entry name" value="Plant_Ser_Thr_Prot_Kinase"/>
</dbReference>
<organism evidence="5">
    <name type="scientific">Medicago truncatula</name>
    <name type="common">Barrel medic</name>
    <name type="synonym">Medicago tribuloides</name>
    <dbReference type="NCBI Taxonomy" id="3880"/>
    <lineage>
        <taxon>Eukaryota</taxon>
        <taxon>Viridiplantae</taxon>
        <taxon>Streptophyta</taxon>
        <taxon>Embryophyta</taxon>
        <taxon>Tracheophyta</taxon>
        <taxon>Spermatophyta</taxon>
        <taxon>Magnoliopsida</taxon>
        <taxon>eudicotyledons</taxon>
        <taxon>Gunneridae</taxon>
        <taxon>Pentapetalae</taxon>
        <taxon>rosids</taxon>
        <taxon>fabids</taxon>
        <taxon>Fabales</taxon>
        <taxon>Fabaceae</taxon>
        <taxon>Papilionoideae</taxon>
        <taxon>50 kb inversion clade</taxon>
        <taxon>NPAAA clade</taxon>
        <taxon>Hologalegina</taxon>
        <taxon>IRL clade</taxon>
        <taxon>Trifolieae</taxon>
        <taxon>Medicago</taxon>
    </lineage>
</organism>
<dbReference type="Gramene" id="rna12360">
    <property type="protein sequence ID" value="RHN76084.1"/>
    <property type="gene ID" value="gene12360"/>
</dbReference>
<feature type="domain" description="Protein kinase" evidence="4">
    <location>
        <begin position="1"/>
        <end position="135"/>
    </location>
</feature>
<evidence type="ECO:0000259" key="4">
    <source>
        <dbReference type="PROSITE" id="PS50011"/>
    </source>
</evidence>
<dbReference type="EMBL" id="PSQE01000002">
    <property type="protein sequence ID" value="RHN76084.1"/>
    <property type="molecule type" value="Genomic_DNA"/>
</dbReference>
<sequence length="135" mass="15392">MRIHWLLPNLALALLLLSKDFIKMAYKVTGSGWWAEVNYLGRFSHPHLVRLIGYCLENEHRLLVYEFMANGSLENHLFRKTEGSYFQPLSRSLCLKVALGAAKGLAFQHSEAIVIHGDFKTSNVLLDSVCRIVDF</sequence>
<comment type="caution">
    <text evidence="5">The sequence shown here is derived from an EMBL/GenBank/DDBJ whole genome shotgun (WGS) entry which is preliminary data.</text>
</comment>
<dbReference type="SUPFAM" id="SSF56112">
    <property type="entry name" value="Protein kinase-like (PK-like)"/>
    <property type="match status" value="1"/>
</dbReference>
<keyword evidence="2" id="KW-1003">Cell membrane</keyword>
<dbReference type="EC" id="2.7.-.-" evidence="5"/>
<evidence type="ECO:0000256" key="1">
    <source>
        <dbReference type="ARBA" id="ARBA00004236"/>
    </source>
</evidence>
<dbReference type="GO" id="GO:0005886">
    <property type="term" value="C:plasma membrane"/>
    <property type="evidence" value="ECO:0007669"/>
    <property type="project" value="UniProtKB-SubCell"/>
</dbReference>
<proteinExistence type="predicted"/>
<evidence type="ECO:0000256" key="2">
    <source>
        <dbReference type="ARBA" id="ARBA00022475"/>
    </source>
</evidence>
<dbReference type="InterPro" id="IPR000719">
    <property type="entry name" value="Prot_kinase_dom"/>
</dbReference>
<feature type="chain" id="PRO_5017437282" evidence="3">
    <location>
        <begin position="19"/>
        <end position="135"/>
    </location>
</feature>
<dbReference type="InterPro" id="IPR008271">
    <property type="entry name" value="Ser/Thr_kinase_AS"/>
</dbReference>
<accession>A0A396JG30</accession>
<dbReference type="InterPro" id="IPR001245">
    <property type="entry name" value="Ser-Thr/Tyr_kinase_cat_dom"/>
</dbReference>
<gene>
    <name evidence="5" type="ORF">MtrunA17_Chr2g0328191</name>
</gene>
<feature type="signal peptide" evidence="3">
    <location>
        <begin position="1"/>
        <end position="18"/>
    </location>
</feature>
<dbReference type="Proteomes" id="UP000265566">
    <property type="component" value="Chromosome 2"/>
</dbReference>
<dbReference type="PROSITE" id="PS00108">
    <property type="entry name" value="PROTEIN_KINASE_ST"/>
    <property type="match status" value="1"/>
</dbReference>
<keyword evidence="2" id="KW-0472">Membrane</keyword>
<evidence type="ECO:0000256" key="3">
    <source>
        <dbReference type="SAM" id="SignalP"/>
    </source>
</evidence>
<keyword evidence="5" id="KW-0808">Transferase</keyword>
<comment type="subcellular location">
    <subcellularLocation>
        <location evidence="1">Cell membrane</location>
    </subcellularLocation>
</comment>
<dbReference type="PROSITE" id="PS50011">
    <property type="entry name" value="PROTEIN_KINASE_DOM"/>
    <property type="match status" value="1"/>
</dbReference>
<reference evidence="5" key="1">
    <citation type="journal article" date="2018" name="Nat. Plants">
        <title>Whole-genome landscape of Medicago truncatula symbiotic genes.</title>
        <authorList>
            <person name="Pecrix Y."/>
            <person name="Gamas P."/>
            <person name="Carrere S."/>
        </authorList>
    </citation>
    <scope>NUCLEOTIDE SEQUENCE</scope>
    <source>
        <tissue evidence="5">Leaves</tissue>
    </source>
</reference>
<dbReference type="InterPro" id="IPR011009">
    <property type="entry name" value="Kinase-like_dom_sf"/>
</dbReference>
<dbReference type="GO" id="GO:0004672">
    <property type="term" value="F:protein kinase activity"/>
    <property type="evidence" value="ECO:0007669"/>
    <property type="project" value="InterPro"/>
</dbReference>
<dbReference type="Pfam" id="PF07714">
    <property type="entry name" value="PK_Tyr_Ser-Thr"/>
    <property type="match status" value="1"/>
</dbReference>
<name>A0A396JG30_MEDTR</name>
<dbReference type="GO" id="GO:0005524">
    <property type="term" value="F:ATP binding"/>
    <property type="evidence" value="ECO:0007669"/>
    <property type="project" value="InterPro"/>
</dbReference>